<proteinExistence type="predicted"/>
<feature type="compositionally biased region" description="Polar residues" evidence="1">
    <location>
        <begin position="192"/>
        <end position="203"/>
    </location>
</feature>
<sequence length="203" mass="22885">MAGRLCYLLYYPADLGEEEDAKKHRHLIEADRIEDLLTEFGRFTGEFCGGRKMELKLLLQAVQNIRRIDALFSQDGLDRVIDIFPLRRTDRLLHDFMNTGYRRYETGGYRQGALRTGSRSCRPPFSDEAFLEAAGCEDAFLVAPVSRIAYIPLLEGVNLTFEAADGLSDAITERERRNRGQPISRPAGWCTAPSSPEYSGTKG</sequence>
<evidence type="ECO:0000313" key="2">
    <source>
        <dbReference type="EMBL" id="KUG19321.1"/>
    </source>
</evidence>
<feature type="region of interest" description="Disordered" evidence="1">
    <location>
        <begin position="172"/>
        <end position="203"/>
    </location>
</feature>
<comment type="caution">
    <text evidence="2">The sequence shown here is derived from an EMBL/GenBank/DDBJ whole genome shotgun (WGS) entry which is preliminary data.</text>
</comment>
<dbReference type="AlphaFoldDB" id="A0A0W8FEH9"/>
<name>A0A0W8FEH9_9ZZZZ</name>
<accession>A0A0W8FEH9</accession>
<keyword evidence="2" id="KW-0378">Hydrolase</keyword>
<evidence type="ECO:0000256" key="1">
    <source>
        <dbReference type="SAM" id="MobiDB-lite"/>
    </source>
</evidence>
<dbReference type="EMBL" id="LNQE01001303">
    <property type="protein sequence ID" value="KUG19321.1"/>
    <property type="molecule type" value="Genomic_DNA"/>
</dbReference>
<gene>
    <name evidence="2" type="ORF">ASZ90_010978</name>
</gene>
<organism evidence="2">
    <name type="scientific">hydrocarbon metagenome</name>
    <dbReference type="NCBI Taxonomy" id="938273"/>
    <lineage>
        <taxon>unclassified sequences</taxon>
        <taxon>metagenomes</taxon>
        <taxon>ecological metagenomes</taxon>
    </lineage>
</organism>
<reference evidence="2" key="1">
    <citation type="journal article" date="2015" name="Proc. Natl. Acad. Sci. U.S.A.">
        <title>Networks of energetic and metabolic interactions define dynamics in microbial communities.</title>
        <authorList>
            <person name="Embree M."/>
            <person name="Liu J.K."/>
            <person name="Al-Bassam M.M."/>
            <person name="Zengler K."/>
        </authorList>
    </citation>
    <scope>NUCLEOTIDE SEQUENCE</scope>
</reference>
<protein>
    <submittedName>
        <fullName evidence="2">Zn-dependent hydrolase</fullName>
    </submittedName>
</protein>
<dbReference type="GO" id="GO:0016787">
    <property type="term" value="F:hydrolase activity"/>
    <property type="evidence" value="ECO:0007669"/>
    <property type="project" value="UniProtKB-KW"/>
</dbReference>